<feature type="region of interest" description="Disordered" evidence="2">
    <location>
        <begin position="385"/>
        <end position="435"/>
    </location>
</feature>
<dbReference type="AlphaFoldDB" id="A0A0C3PFC1"/>
<dbReference type="HOGENOM" id="CLU_005870_0_0_1"/>
<name>A0A0C3PFC1_PHLG1</name>
<evidence type="ECO:0000256" key="1">
    <source>
        <dbReference type="PROSITE-ProRule" id="PRU00221"/>
    </source>
</evidence>
<dbReference type="InterPro" id="IPR019417">
    <property type="entry name" value="DUF2415"/>
</dbReference>
<sequence length="647" mass="70194">MTIPCATPSLLTSSEPRTSAPAKVVIGHIQLRDVLICPHERGIVNYPSGKAIVEHDLLMPPSSPRRITDLGFIPNSLSALVLENGETLLAAGGQEAELHLSLYGSPSSYPTPSYSSREPTHRFGRQRWKTEPILEGASINNSVLLTSLSLTSSNENSAEPRLVISNNDKSVKFFDVATRSVGRHGERMSLAGQLRLDVPVNHSSISPDGRTLLSVGDSPDVYLHRVTGGARVSFSNMMKLSLSPYITAVPMYTYGLYSPYHASNPIPASFSTAFSANGSKFAVASQEGVVVVWDVRSTKPLKVIQTDKERASTTPSHGNGGSSGWLFESSSSDWWRGQSKAPGWGVRSVKFSPRGVGREVMTFTEHTSLLHVMDAQTFETEEIIRVPAFDPPSSSSSRPSTARPRSDSPPATRPASLSTVERVPSTSSPLPMPRRMMHFSGVLQDTFRIPSVGRRNRLHSSAGDEDSDSLVVIPPLGDRELDNDVRRLLESSNSATLRIRGLPSDVDRDGDRDDLREDEMDVDELDADCLSSYNPSRAGSPAPGAQSSSAPSGSALARYDTARRANLLERRESSSPYISRRGSSQGLRRHQRRTAGDGASDAEVDQDLAGTCFDPSGEYVYVAASAGIAEWKVLGAEQRWWSEPTFA</sequence>
<feature type="region of interest" description="Disordered" evidence="2">
    <location>
        <begin position="500"/>
        <end position="556"/>
    </location>
</feature>
<keyword evidence="1" id="KW-0853">WD repeat</keyword>
<dbReference type="InterPro" id="IPR036322">
    <property type="entry name" value="WD40_repeat_dom_sf"/>
</dbReference>
<evidence type="ECO:0000313" key="5">
    <source>
        <dbReference type="Proteomes" id="UP000053257"/>
    </source>
</evidence>
<protein>
    <recommendedName>
        <fullName evidence="3">DUF2415 domain-containing protein</fullName>
    </recommendedName>
</protein>
<feature type="domain" description="DUF2415" evidence="3">
    <location>
        <begin position="346"/>
        <end position="384"/>
    </location>
</feature>
<keyword evidence="5" id="KW-1185">Reference proteome</keyword>
<organism evidence="4 5">
    <name type="scientific">Phlebiopsis gigantea (strain 11061_1 CR5-6)</name>
    <name type="common">White-rot fungus</name>
    <name type="synonym">Peniophora gigantea</name>
    <dbReference type="NCBI Taxonomy" id="745531"/>
    <lineage>
        <taxon>Eukaryota</taxon>
        <taxon>Fungi</taxon>
        <taxon>Dikarya</taxon>
        <taxon>Basidiomycota</taxon>
        <taxon>Agaricomycotina</taxon>
        <taxon>Agaricomycetes</taxon>
        <taxon>Polyporales</taxon>
        <taxon>Phanerochaetaceae</taxon>
        <taxon>Phlebiopsis</taxon>
    </lineage>
</organism>
<feature type="region of interest" description="Disordered" evidence="2">
    <location>
        <begin position="306"/>
        <end position="325"/>
    </location>
</feature>
<feature type="region of interest" description="Disordered" evidence="2">
    <location>
        <begin position="570"/>
        <end position="609"/>
    </location>
</feature>
<feature type="compositionally biased region" description="Low complexity" evidence="2">
    <location>
        <begin position="387"/>
        <end position="403"/>
    </location>
</feature>
<feature type="compositionally biased region" description="Basic and acidic residues" evidence="2">
    <location>
        <begin position="505"/>
        <end position="515"/>
    </location>
</feature>
<accession>A0A0C3PFC1</accession>
<dbReference type="PANTHER" id="PTHR43991:SF9">
    <property type="entry name" value="DUF2415 DOMAIN-CONTAINING PROTEIN"/>
    <property type="match status" value="1"/>
</dbReference>
<dbReference type="InterPro" id="IPR001680">
    <property type="entry name" value="WD40_rpt"/>
</dbReference>
<feature type="repeat" description="WD" evidence="1">
    <location>
        <begin position="271"/>
        <end position="303"/>
    </location>
</feature>
<dbReference type="PROSITE" id="PS50082">
    <property type="entry name" value="WD_REPEATS_2"/>
    <property type="match status" value="1"/>
</dbReference>
<evidence type="ECO:0000259" key="3">
    <source>
        <dbReference type="Pfam" id="PF10313"/>
    </source>
</evidence>
<dbReference type="PANTHER" id="PTHR43991">
    <property type="entry name" value="WD REPEAT PROTEIN (AFU_ORTHOLOGUE AFUA_8G05640)-RELATED"/>
    <property type="match status" value="1"/>
</dbReference>
<dbReference type="OrthoDB" id="64353at2759"/>
<feature type="compositionally biased region" description="Acidic residues" evidence="2">
    <location>
        <begin position="516"/>
        <end position="527"/>
    </location>
</feature>
<dbReference type="Pfam" id="PF10313">
    <property type="entry name" value="DUF2415"/>
    <property type="match status" value="1"/>
</dbReference>
<feature type="compositionally biased region" description="Low complexity" evidence="2">
    <location>
        <begin position="535"/>
        <end position="556"/>
    </location>
</feature>
<dbReference type="STRING" id="745531.A0A0C3PFC1"/>
<gene>
    <name evidence="4" type="ORF">PHLGIDRAFT_129605</name>
</gene>
<dbReference type="SUPFAM" id="SSF50978">
    <property type="entry name" value="WD40 repeat-like"/>
    <property type="match status" value="1"/>
</dbReference>
<dbReference type="Proteomes" id="UP000053257">
    <property type="component" value="Unassembled WGS sequence"/>
</dbReference>
<feature type="compositionally biased region" description="Polar residues" evidence="2">
    <location>
        <begin position="415"/>
        <end position="429"/>
    </location>
</feature>
<evidence type="ECO:0000313" key="4">
    <source>
        <dbReference type="EMBL" id="KIP04253.1"/>
    </source>
</evidence>
<dbReference type="Gene3D" id="2.130.10.10">
    <property type="entry name" value="YVTN repeat-like/Quinoprotein amine dehydrogenase"/>
    <property type="match status" value="2"/>
</dbReference>
<proteinExistence type="predicted"/>
<dbReference type="EMBL" id="KN840580">
    <property type="protein sequence ID" value="KIP04253.1"/>
    <property type="molecule type" value="Genomic_DNA"/>
</dbReference>
<reference evidence="4 5" key="1">
    <citation type="journal article" date="2014" name="PLoS Genet.">
        <title>Analysis of the Phlebiopsis gigantea genome, transcriptome and secretome provides insight into its pioneer colonization strategies of wood.</title>
        <authorList>
            <person name="Hori C."/>
            <person name="Ishida T."/>
            <person name="Igarashi K."/>
            <person name="Samejima M."/>
            <person name="Suzuki H."/>
            <person name="Master E."/>
            <person name="Ferreira P."/>
            <person name="Ruiz-Duenas F.J."/>
            <person name="Held B."/>
            <person name="Canessa P."/>
            <person name="Larrondo L.F."/>
            <person name="Schmoll M."/>
            <person name="Druzhinina I.S."/>
            <person name="Kubicek C.P."/>
            <person name="Gaskell J.A."/>
            <person name="Kersten P."/>
            <person name="St John F."/>
            <person name="Glasner J."/>
            <person name="Sabat G."/>
            <person name="Splinter BonDurant S."/>
            <person name="Syed K."/>
            <person name="Yadav J."/>
            <person name="Mgbeahuruike A.C."/>
            <person name="Kovalchuk A."/>
            <person name="Asiegbu F.O."/>
            <person name="Lackner G."/>
            <person name="Hoffmeister D."/>
            <person name="Rencoret J."/>
            <person name="Gutierrez A."/>
            <person name="Sun H."/>
            <person name="Lindquist E."/>
            <person name="Barry K."/>
            <person name="Riley R."/>
            <person name="Grigoriev I.V."/>
            <person name="Henrissat B."/>
            <person name="Kues U."/>
            <person name="Berka R.M."/>
            <person name="Martinez A.T."/>
            <person name="Covert S.F."/>
            <person name="Blanchette R.A."/>
            <person name="Cullen D."/>
        </authorList>
    </citation>
    <scope>NUCLEOTIDE SEQUENCE [LARGE SCALE GENOMIC DNA]</scope>
    <source>
        <strain evidence="4 5">11061_1 CR5-6</strain>
    </source>
</reference>
<dbReference type="InterPro" id="IPR015943">
    <property type="entry name" value="WD40/YVTN_repeat-like_dom_sf"/>
</dbReference>
<feature type="compositionally biased region" description="Low complexity" evidence="2">
    <location>
        <begin position="574"/>
        <end position="584"/>
    </location>
</feature>
<evidence type="ECO:0000256" key="2">
    <source>
        <dbReference type="SAM" id="MobiDB-lite"/>
    </source>
</evidence>